<dbReference type="InterPro" id="IPR007627">
    <property type="entry name" value="RNA_pol_sigma70_r2"/>
</dbReference>
<organism evidence="7 8">
    <name type="scientific">Shewanella ulleungensis</name>
    <dbReference type="NCBI Taxonomy" id="2282699"/>
    <lineage>
        <taxon>Bacteria</taxon>
        <taxon>Pseudomonadati</taxon>
        <taxon>Pseudomonadota</taxon>
        <taxon>Gammaproteobacteria</taxon>
        <taxon>Alteromonadales</taxon>
        <taxon>Shewanellaceae</taxon>
        <taxon>Shewanella</taxon>
    </lineage>
</organism>
<dbReference type="Gene3D" id="1.10.1740.10">
    <property type="match status" value="1"/>
</dbReference>
<dbReference type="SUPFAM" id="SSF88946">
    <property type="entry name" value="Sigma2 domain of RNA polymerase sigma factors"/>
    <property type="match status" value="1"/>
</dbReference>
<dbReference type="InterPro" id="IPR014284">
    <property type="entry name" value="RNA_pol_sigma-70_dom"/>
</dbReference>
<evidence type="ECO:0000256" key="4">
    <source>
        <dbReference type="ARBA" id="ARBA00023125"/>
    </source>
</evidence>
<keyword evidence="3" id="KW-0731">Sigma factor</keyword>
<comment type="caution">
    <text evidence="7">The sequence shown here is derived from an EMBL/GenBank/DDBJ whole genome shotgun (WGS) entry which is preliminary data.</text>
</comment>
<dbReference type="PANTHER" id="PTHR43133:SF8">
    <property type="entry name" value="RNA POLYMERASE SIGMA FACTOR HI_1459-RELATED"/>
    <property type="match status" value="1"/>
</dbReference>
<dbReference type="Pfam" id="PF04542">
    <property type="entry name" value="Sigma70_r2"/>
    <property type="match status" value="1"/>
</dbReference>
<evidence type="ECO:0000313" key="8">
    <source>
        <dbReference type="Proteomes" id="UP000654004"/>
    </source>
</evidence>
<dbReference type="Proteomes" id="UP000654004">
    <property type="component" value="Unassembled WGS sequence"/>
</dbReference>
<dbReference type="EMBL" id="BMQW01000002">
    <property type="protein sequence ID" value="GGP81014.1"/>
    <property type="molecule type" value="Genomic_DNA"/>
</dbReference>
<proteinExistence type="inferred from homology"/>
<evidence type="ECO:0000256" key="1">
    <source>
        <dbReference type="ARBA" id="ARBA00010641"/>
    </source>
</evidence>
<dbReference type="InterPro" id="IPR013325">
    <property type="entry name" value="RNA_pol_sigma_r2"/>
</dbReference>
<keyword evidence="4" id="KW-0238">DNA-binding</keyword>
<name>A0ABQ2QHN9_9GAMM</name>
<evidence type="ECO:0000259" key="6">
    <source>
        <dbReference type="Pfam" id="PF04542"/>
    </source>
</evidence>
<dbReference type="NCBIfam" id="TIGR02937">
    <property type="entry name" value="sigma70-ECF"/>
    <property type="match status" value="1"/>
</dbReference>
<feature type="domain" description="RNA polymerase sigma-70 region 2" evidence="6">
    <location>
        <begin position="48"/>
        <end position="112"/>
    </location>
</feature>
<sequence>MVPTLIQSKDAQSKDALPKDDILVPQAGSDEQLMLDYQAGDISAFEVLYRKHKGPLYRYFVRQLHDQQLAEDLYQDTWGKVINASSQYQVSAKFTTWLYKIAHNLLIDHVRAVKPLDKVVPLGEDATMDSLQADAQASPEPQIEQQQQADMMKGCIAKLPAMQKEAFLLNIEMGMTAAMISDIANVTLEATKSRIRYAYQSIKQCISNQLQETT</sequence>
<protein>
    <submittedName>
        <fullName evidence="7">RNA polymerase subunit sigma-24</fullName>
    </submittedName>
</protein>
<keyword evidence="2" id="KW-0805">Transcription regulation</keyword>
<dbReference type="Gene3D" id="1.10.10.10">
    <property type="entry name" value="Winged helix-like DNA-binding domain superfamily/Winged helix DNA-binding domain"/>
    <property type="match status" value="1"/>
</dbReference>
<evidence type="ECO:0000256" key="5">
    <source>
        <dbReference type="ARBA" id="ARBA00023163"/>
    </source>
</evidence>
<dbReference type="SUPFAM" id="SSF88659">
    <property type="entry name" value="Sigma3 and sigma4 domains of RNA polymerase sigma factors"/>
    <property type="match status" value="1"/>
</dbReference>
<keyword evidence="5" id="KW-0804">Transcription</keyword>
<evidence type="ECO:0000256" key="3">
    <source>
        <dbReference type="ARBA" id="ARBA00023082"/>
    </source>
</evidence>
<reference evidence="8" key="1">
    <citation type="journal article" date="2019" name="Int. J. Syst. Evol. Microbiol.">
        <title>The Global Catalogue of Microorganisms (GCM) 10K type strain sequencing project: providing services to taxonomists for standard genome sequencing and annotation.</title>
        <authorList>
            <consortium name="The Broad Institute Genomics Platform"/>
            <consortium name="The Broad Institute Genome Sequencing Center for Infectious Disease"/>
            <person name="Wu L."/>
            <person name="Ma J."/>
        </authorList>
    </citation>
    <scope>NUCLEOTIDE SEQUENCE [LARGE SCALE GENOMIC DNA]</scope>
    <source>
        <strain evidence="8">JCM 32305</strain>
    </source>
</reference>
<comment type="similarity">
    <text evidence="1">Belongs to the sigma-70 factor family. ECF subfamily.</text>
</comment>
<dbReference type="PANTHER" id="PTHR43133">
    <property type="entry name" value="RNA POLYMERASE ECF-TYPE SIGMA FACTO"/>
    <property type="match status" value="1"/>
</dbReference>
<dbReference type="InterPro" id="IPR039425">
    <property type="entry name" value="RNA_pol_sigma-70-like"/>
</dbReference>
<evidence type="ECO:0000256" key="2">
    <source>
        <dbReference type="ARBA" id="ARBA00023015"/>
    </source>
</evidence>
<dbReference type="InterPro" id="IPR013324">
    <property type="entry name" value="RNA_pol_sigma_r3/r4-like"/>
</dbReference>
<evidence type="ECO:0000313" key="7">
    <source>
        <dbReference type="EMBL" id="GGP81014.1"/>
    </source>
</evidence>
<gene>
    <name evidence="7" type="ORF">GCM10009410_12330</name>
</gene>
<dbReference type="InterPro" id="IPR036388">
    <property type="entry name" value="WH-like_DNA-bd_sf"/>
</dbReference>
<accession>A0ABQ2QHN9</accession>
<keyword evidence="8" id="KW-1185">Reference proteome</keyword>